<organism evidence="1 2">
    <name type="scientific">Ficus carica</name>
    <name type="common">Common fig</name>
    <dbReference type="NCBI Taxonomy" id="3494"/>
    <lineage>
        <taxon>Eukaryota</taxon>
        <taxon>Viridiplantae</taxon>
        <taxon>Streptophyta</taxon>
        <taxon>Embryophyta</taxon>
        <taxon>Tracheophyta</taxon>
        <taxon>Spermatophyta</taxon>
        <taxon>Magnoliopsida</taxon>
        <taxon>eudicotyledons</taxon>
        <taxon>Gunneridae</taxon>
        <taxon>Pentapetalae</taxon>
        <taxon>rosids</taxon>
        <taxon>fabids</taxon>
        <taxon>Rosales</taxon>
        <taxon>Moraceae</taxon>
        <taxon>Ficeae</taxon>
        <taxon>Ficus</taxon>
    </lineage>
</organism>
<dbReference type="Gramene" id="FCD_00003237-RA">
    <property type="protein sequence ID" value="FCD_00003237-RA:cds"/>
    <property type="gene ID" value="FCD_00003237"/>
</dbReference>
<evidence type="ECO:0000313" key="1">
    <source>
        <dbReference type="EMBL" id="GMN50036.1"/>
    </source>
</evidence>
<reference evidence="1" key="1">
    <citation type="submission" date="2023-07" db="EMBL/GenBank/DDBJ databases">
        <title>draft genome sequence of fig (Ficus carica).</title>
        <authorList>
            <person name="Takahashi T."/>
            <person name="Nishimura K."/>
        </authorList>
    </citation>
    <scope>NUCLEOTIDE SEQUENCE</scope>
</reference>
<proteinExistence type="predicted"/>
<name>A0AA88DBI9_FICCA</name>
<keyword evidence="2" id="KW-1185">Reference proteome</keyword>
<accession>A0AA88DBI9</accession>
<dbReference type="Proteomes" id="UP001187192">
    <property type="component" value="Unassembled WGS sequence"/>
</dbReference>
<dbReference type="EMBL" id="BTGU01000032">
    <property type="protein sequence ID" value="GMN50036.1"/>
    <property type="molecule type" value="Genomic_DNA"/>
</dbReference>
<sequence length="119" mass="13676">MLLDQLLRSNVGLDGSLARRQQAGELLLSTRNQWTCQIKPNRMIMRLRALGQLETRDIPPVAMVFKWFKAQKRLTRFGIHGDWQSAYKNLSAPEEDTTGRGRHKDVVIPMSTMISTHML</sequence>
<dbReference type="AlphaFoldDB" id="A0AA88DBI9"/>
<evidence type="ECO:0000313" key="2">
    <source>
        <dbReference type="Proteomes" id="UP001187192"/>
    </source>
</evidence>
<gene>
    <name evidence="1" type="ORF">TIFTF001_019204</name>
</gene>
<comment type="caution">
    <text evidence="1">The sequence shown here is derived from an EMBL/GenBank/DDBJ whole genome shotgun (WGS) entry which is preliminary data.</text>
</comment>
<protein>
    <submittedName>
        <fullName evidence="1">Uncharacterized protein</fullName>
    </submittedName>
</protein>